<sequence>MWPAFAVAAVCALAIALVMFVLPGGDASPKSLRVAGRLGAAPVAEFPIPYPQGRQRVRTTIRGSGQVVKTGMPVLLNLTVFSGETGEILSPGSRPQLIQATATNDDLTREMAPLVIGHTEGSRVVVSRPATRDGKETMEIAVIDILPTAVIGERLEPADAPAKIKIENGLPQLVSHSDKAPLSPYLGVLVKGDGKQISATDKVVVQYGVWNWSDSKEVAFTWPKGPQLVDIAKTFPGVRELVADQTLGSRLLLVIPAEQATGTDTLIVVVDLLAQPDEGKAKQKDANK</sequence>
<reference evidence="1 2" key="1">
    <citation type="submission" date="2017-12" db="EMBL/GenBank/DDBJ databases">
        <title>Phylogenetic diversity of female urinary microbiome.</title>
        <authorList>
            <person name="Thomas-White K."/>
            <person name="Wolfe A.J."/>
        </authorList>
    </citation>
    <scope>NUCLEOTIDE SEQUENCE [LARGE SCALE GENOMIC DNA]</scope>
    <source>
        <strain evidence="1 2">UMB0402</strain>
    </source>
</reference>
<evidence type="ECO:0008006" key="3">
    <source>
        <dbReference type="Google" id="ProtNLM"/>
    </source>
</evidence>
<comment type="caution">
    <text evidence="1">The sequence shown here is derived from an EMBL/GenBank/DDBJ whole genome shotgun (WGS) entry which is preliminary data.</text>
</comment>
<dbReference type="AlphaFoldDB" id="A0A2I1IKZ3"/>
<evidence type="ECO:0000313" key="1">
    <source>
        <dbReference type="EMBL" id="PKY71789.1"/>
    </source>
</evidence>
<keyword evidence="2" id="KW-1185">Reference proteome</keyword>
<dbReference type="Proteomes" id="UP000235122">
    <property type="component" value="Unassembled WGS sequence"/>
</dbReference>
<dbReference type="InterPro" id="IPR046357">
    <property type="entry name" value="PPIase_dom_sf"/>
</dbReference>
<proteinExistence type="predicted"/>
<organism evidence="1 2">
    <name type="scientific">Winkia neuii</name>
    <dbReference type="NCBI Taxonomy" id="33007"/>
    <lineage>
        <taxon>Bacteria</taxon>
        <taxon>Bacillati</taxon>
        <taxon>Actinomycetota</taxon>
        <taxon>Actinomycetes</taxon>
        <taxon>Actinomycetales</taxon>
        <taxon>Actinomycetaceae</taxon>
        <taxon>Winkia</taxon>
    </lineage>
</organism>
<name>A0A2I1IKZ3_9ACTO</name>
<dbReference type="SUPFAM" id="SSF54534">
    <property type="entry name" value="FKBP-like"/>
    <property type="match status" value="1"/>
</dbReference>
<dbReference type="STRING" id="33007.HMPREF3198_01674"/>
<dbReference type="EMBL" id="PKKO01000005">
    <property type="protein sequence ID" value="PKY71789.1"/>
    <property type="molecule type" value="Genomic_DNA"/>
</dbReference>
<dbReference type="Gene3D" id="3.10.50.40">
    <property type="match status" value="1"/>
</dbReference>
<protein>
    <recommendedName>
        <fullName evidence="3">Peptidylprolyl isomerase</fullName>
    </recommendedName>
</protein>
<dbReference type="GO" id="GO:0003755">
    <property type="term" value="F:peptidyl-prolyl cis-trans isomerase activity"/>
    <property type="evidence" value="ECO:0007669"/>
    <property type="project" value="InterPro"/>
</dbReference>
<gene>
    <name evidence="1" type="ORF">CYJ19_08690</name>
</gene>
<accession>A0A2I1IKZ3</accession>
<evidence type="ECO:0000313" key="2">
    <source>
        <dbReference type="Proteomes" id="UP000235122"/>
    </source>
</evidence>